<feature type="chain" id="PRO_5045169812" evidence="2">
    <location>
        <begin position="20"/>
        <end position="234"/>
    </location>
</feature>
<dbReference type="InterPro" id="IPR025392">
    <property type="entry name" value="DUF4124"/>
</dbReference>
<name>A0ABT0YK22_9BURK</name>
<dbReference type="RefSeq" id="WP_251777193.1">
    <property type="nucleotide sequence ID" value="NZ_JAMKFE010000003.1"/>
</dbReference>
<feature type="compositionally biased region" description="Gly residues" evidence="1">
    <location>
        <begin position="222"/>
        <end position="234"/>
    </location>
</feature>
<comment type="caution">
    <text evidence="4">The sequence shown here is derived from an EMBL/GenBank/DDBJ whole genome shotgun (WGS) entry which is preliminary data.</text>
</comment>
<dbReference type="Pfam" id="PF13511">
    <property type="entry name" value="DUF4124"/>
    <property type="match status" value="1"/>
</dbReference>
<keyword evidence="5" id="KW-1185">Reference proteome</keyword>
<protein>
    <submittedName>
        <fullName evidence="4">DUF4124 domain-containing protein</fullName>
    </submittedName>
</protein>
<evidence type="ECO:0000313" key="5">
    <source>
        <dbReference type="Proteomes" id="UP001165541"/>
    </source>
</evidence>
<evidence type="ECO:0000256" key="1">
    <source>
        <dbReference type="SAM" id="MobiDB-lite"/>
    </source>
</evidence>
<evidence type="ECO:0000259" key="3">
    <source>
        <dbReference type="Pfam" id="PF13511"/>
    </source>
</evidence>
<proteinExistence type="predicted"/>
<feature type="domain" description="DUF4124" evidence="3">
    <location>
        <begin position="20"/>
        <end position="64"/>
    </location>
</feature>
<dbReference type="EMBL" id="JAMKFE010000003">
    <property type="protein sequence ID" value="MCM5679003.1"/>
    <property type="molecule type" value="Genomic_DNA"/>
</dbReference>
<organism evidence="4 5">
    <name type="scientific">Caldimonas mangrovi</name>
    <dbReference type="NCBI Taxonomy" id="2944811"/>
    <lineage>
        <taxon>Bacteria</taxon>
        <taxon>Pseudomonadati</taxon>
        <taxon>Pseudomonadota</taxon>
        <taxon>Betaproteobacteria</taxon>
        <taxon>Burkholderiales</taxon>
        <taxon>Sphaerotilaceae</taxon>
        <taxon>Caldimonas</taxon>
    </lineage>
</organism>
<dbReference type="Proteomes" id="UP001165541">
    <property type="component" value="Unassembled WGS sequence"/>
</dbReference>
<reference evidence="4" key="1">
    <citation type="submission" date="2022-05" db="EMBL/GenBank/DDBJ databases">
        <title>Schlegelella sp. nov., isolated from mangrove soil.</title>
        <authorList>
            <person name="Liu Y."/>
            <person name="Ge X."/>
            <person name="Liu W."/>
        </authorList>
    </citation>
    <scope>NUCLEOTIDE SEQUENCE</scope>
    <source>
        <strain evidence="4">S2-27</strain>
    </source>
</reference>
<feature type="region of interest" description="Disordered" evidence="1">
    <location>
        <begin position="208"/>
        <end position="234"/>
    </location>
</feature>
<feature type="signal peptide" evidence="2">
    <location>
        <begin position="1"/>
        <end position="19"/>
    </location>
</feature>
<gene>
    <name evidence="4" type="ORF">M8A51_05595</name>
</gene>
<accession>A0ABT0YK22</accession>
<evidence type="ECO:0000313" key="4">
    <source>
        <dbReference type="EMBL" id="MCM5679003.1"/>
    </source>
</evidence>
<keyword evidence="2" id="KW-0732">Signal</keyword>
<evidence type="ECO:0000256" key="2">
    <source>
        <dbReference type="SAM" id="SignalP"/>
    </source>
</evidence>
<sequence>MRLAGVTLKLMQLAGTAGAAAALCLPAAAQGIYTCTDAKGRKLTSDRPIIECLDREQRVMNKDGSTRSVLPPSLTAEERAELEARERRKAQERLAQQDAIRRDRMLLARYPTEAEHRRAREAALDDVRNAVTNSQARIAELEKERRPLLDEAEFYKGKPLPAKLKQSIEFVDVAVDAHKTLIANQQAEIQRINYIFDQELERLRRLWGGASPGTLPPQADETGGGRSGGGTRVR</sequence>